<protein>
    <submittedName>
        <fullName evidence="8">Aldo/keto reductase</fullName>
        <ecNumber evidence="8">1.-.-.-</ecNumber>
    </submittedName>
</protein>
<proteinExistence type="inferred from homology"/>
<evidence type="ECO:0000256" key="6">
    <source>
        <dbReference type="PIRSR" id="PIRSR000097-3"/>
    </source>
</evidence>
<dbReference type="EMBL" id="CZAB01000018">
    <property type="protein sequence ID" value="CUO97357.1"/>
    <property type="molecule type" value="Genomic_DNA"/>
</dbReference>
<evidence type="ECO:0000256" key="1">
    <source>
        <dbReference type="ARBA" id="ARBA00007905"/>
    </source>
</evidence>
<dbReference type="InterPro" id="IPR023210">
    <property type="entry name" value="NADP_OxRdtase_dom"/>
</dbReference>
<comment type="similarity">
    <text evidence="1">Belongs to the aldo/keto reductase family.</text>
</comment>
<dbReference type="PANTHER" id="PTHR43827:SF3">
    <property type="entry name" value="NADP-DEPENDENT OXIDOREDUCTASE DOMAIN-CONTAINING PROTEIN"/>
    <property type="match status" value="1"/>
</dbReference>
<dbReference type="EC" id="1.-.-.-" evidence="8"/>
<name>A0A174JHJ0_9FIRM</name>
<feature type="site" description="Lowers pKa of active site Tyr" evidence="6">
    <location>
        <position position="68"/>
    </location>
</feature>
<evidence type="ECO:0000256" key="3">
    <source>
        <dbReference type="ARBA" id="ARBA00023002"/>
    </source>
</evidence>
<keyword evidence="3 8" id="KW-0560">Oxidoreductase</keyword>
<reference evidence="8 9" key="1">
    <citation type="submission" date="2015-09" db="EMBL/GenBank/DDBJ databases">
        <authorList>
            <consortium name="Pathogen Informatics"/>
        </authorList>
    </citation>
    <scope>NUCLEOTIDE SEQUENCE [LARGE SCALE GENOMIC DNA]</scope>
    <source>
        <strain evidence="8 9">2789STDY5834865</strain>
    </source>
</reference>
<evidence type="ECO:0000313" key="8">
    <source>
        <dbReference type="EMBL" id="CUO97357.1"/>
    </source>
</evidence>
<dbReference type="PANTHER" id="PTHR43827">
    <property type="entry name" value="2,5-DIKETO-D-GLUCONIC ACID REDUCTASE"/>
    <property type="match status" value="1"/>
</dbReference>
<feature type="binding site" evidence="5">
    <location>
        <position position="101"/>
    </location>
    <ligand>
        <name>substrate</name>
    </ligand>
</feature>
<dbReference type="AlphaFoldDB" id="A0A174JHJ0"/>
<dbReference type="PIRSF" id="PIRSF000097">
    <property type="entry name" value="AKR"/>
    <property type="match status" value="1"/>
</dbReference>
<dbReference type="PROSITE" id="PS00798">
    <property type="entry name" value="ALDOKETO_REDUCTASE_1"/>
    <property type="match status" value="1"/>
</dbReference>
<dbReference type="Gene3D" id="3.20.20.100">
    <property type="entry name" value="NADP-dependent oxidoreductase domain"/>
    <property type="match status" value="1"/>
</dbReference>
<dbReference type="InterPro" id="IPR018170">
    <property type="entry name" value="Aldo/ket_reductase_CS"/>
</dbReference>
<dbReference type="PRINTS" id="PR00069">
    <property type="entry name" value="ALDKETRDTASE"/>
</dbReference>
<keyword evidence="2" id="KW-0521">NADP</keyword>
<evidence type="ECO:0000256" key="4">
    <source>
        <dbReference type="PIRSR" id="PIRSR000097-1"/>
    </source>
</evidence>
<dbReference type="CDD" id="cd19071">
    <property type="entry name" value="AKR_AKR1-5-like"/>
    <property type="match status" value="1"/>
</dbReference>
<dbReference type="InterPro" id="IPR020471">
    <property type="entry name" value="AKR"/>
</dbReference>
<dbReference type="RefSeq" id="WP_057571881.1">
    <property type="nucleotide sequence ID" value="NZ_CAOSKL010000018.1"/>
</dbReference>
<dbReference type="Proteomes" id="UP000095512">
    <property type="component" value="Unassembled WGS sequence"/>
</dbReference>
<dbReference type="InterPro" id="IPR036812">
    <property type="entry name" value="NAD(P)_OxRdtase_dom_sf"/>
</dbReference>
<organism evidence="8 9">
    <name type="scientific">Enterocloster clostridioformis</name>
    <dbReference type="NCBI Taxonomy" id="1531"/>
    <lineage>
        <taxon>Bacteria</taxon>
        <taxon>Bacillati</taxon>
        <taxon>Bacillota</taxon>
        <taxon>Clostridia</taxon>
        <taxon>Lachnospirales</taxon>
        <taxon>Lachnospiraceae</taxon>
        <taxon>Enterocloster</taxon>
    </lineage>
</organism>
<gene>
    <name evidence="8" type="primary">ytbE</name>
    <name evidence="8" type="ORF">ERS852480_02345</name>
</gene>
<evidence type="ECO:0000256" key="2">
    <source>
        <dbReference type="ARBA" id="ARBA00022857"/>
    </source>
</evidence>
<accession>A0A174JHJ0</accession>
<dbReference type="PROSITE" id="PS00062">
    <property type="entry name" value="ALDOKETO_REDUCTASE_2"/>
    <property type="match status" value="1"/>
</dbReference>
<evidence type="ECO:0000259" key="7">
    <source>
        <dbReference type="Pfam" id="PF00248"/>
    </source>
</evidence>
<dbReference type="Pfam" id="PF00248">
    <property type="entry name" value="Aldo_ket_red"/>
    <property type="match status" value="1"/>
</dbReference>
<dbReference type="GO" id="GO:0016616">
    <property type="term" value="F:oxidoreductase activity, acting on the CH-OH group of donors, NAD or NADP as acceptor"/>
    <property type="evidence" value="ECO:0007669"/>
    <property type="project" value="UniProtKB-ARBA"/>
</dbReference>
<sequence>MLELPSIGFGTADLGDGTEEAVFTALCNGYRLIDTARAYDSEAAVGKALNRVYKENGSKRSDYIIQTKLSPSVSGYDETLADFEQSLESLNTEYVDVYFIHWPVIRGNERTYHKKNVETWKAFEKLYGAKKVKRLGVCNFLERHLADIWDNCNVRPTVHQLEIHPGYQQIGLVEYSQKLGMKIEAWSPMGRGELKNRTYIDMADRYGCNIGQLALKWSLQKGYIPLSRSQTKDHIINNKILDFTIAKEDMNKIDELNTNTNYLNIWSYKRQQMY</sequence>
<evidence type="ECO:0000256" key="5">
    <source>
        <dbReference type="PIRSR" id="PIRSR000097-2"/>
    </source>
</evidence>
<dbReference type="SUPFAM" id="SSF51430">
    <property type="entry name" value="NAD(P)-linked oxidoreductase"/>
    <property type="match status" value="1"/>
</dbReference>
<feature type="domain" description="NADP-dependent oxidoreductase" evidence="7">
    <location>
        <begin position="7"/>
        <end position="257"/>
    </location>
</feature>
<evidence type="ECO:0000313" key="9">
    <source>
        <dbReference type="Proteomes" id="UP000095512"/>
    </source>
</evidence>
<feature type="active site" description="Proton donor" evidence="4">
    <location>
        <position position="39"/>
    </location>
</feature>